<evidence type="ECO:0000259" key="5">
    <source>
        <dbReference type="Pfam" id="PF02836"/>
    </source>
</evidence>
<dbReference type="InterPro" id="IPR023232">
    <property type="entry name" value="Glyco_hydro_2_AS"/>
</dbReference>
<dbReference type="InterPro" id="IPR008964">
    <property type="entry name" value="Invasin/intimin_cell_adhesion"/>
</dbReference>
<dbReference type="AlphaFoldDB" id="A0A419S590"/>
<evidence type="ECO:0000259" key="6">
    <source>
        <dbReference type="Pfam" id="PF02837"/>
    </source>
</evidence>
<dbReference type="Proteomes" id="UP000283433">
    <property type="component" value="Unassembled WGS sequence"/>
</dbReference>
<dbReference type="SUPFAM" id="SSF51445">
    <property type="entry name" value="(Trans)glycosidases"/>
    <property type="match status" value="1"/>
</dbReference>
<dbReference type="InterPro" id="IPR013783">
    <property type="entry name" value="Ig-like_fold"/>
</dbReference>
<keyword evidence="3" id="KW-0326">Glycosidase</keyword>
<dbReference type="InterPro" id="IPR006101">
    <property type="entry name" value="Glyco_hydro_2"/>
</dbReference>
<accession>A0A419S590</accession>
<feature type="domain" description="Glycosyl hydrolases family 2 sugar binding" evidence="6">
    <location>
        <begin position="46"/>
        <end position="174"/>
    </location>
</feature>
<dbReference type="InterPro" id="IPR036156">
    <property type="entry name" value="Beta-gal/glucu_dom_sf"/>
</dbReference>
<dbReference type="Pfam" id="PF02836">
    <property type="entry name" value="Glyco_hydro_2_C"/>
    <property type="match status" value="1"/>
</dbReference>
<dbReference type="InterPro" id="IPR008979">
    <property type="entry name" value="Galactose-bd-like_sf"/>
</dbReference>
<dbReference type="PANTHER" id="PTHR42732">
    <property type="entry name" value="BETA-GALACTOSIDASE"/>
    <property type="match status" value="1"/>
</dbReference>
<dbReference type="SUPFAM" id="SSF49785">
    <property type="entry name" value="Galactose-binding domain-like"/>
    <property type="match status" value="1"/>
</dbReference>
<dbReference type="EMBL" id="MBTA01000025">
    <property type="protein sequence ID" value="RKD15237.1"/>
    <property type="molecule type" value="Genomic_DNA"/>
</dbReference>
<protein>
    <submittedName>
        <fullName evidence="9">Glycoside hydrolase</fullName>
    </submittedName>
</protein>
<feature type="domain" description="DUF4982" evidence="7">
    <location>
        <begin position="622"/>
        <end position="680"/>
    </location>
</feature>
<sequence>MKKAYLILFFVSALTQAFSQRISKDFNADWKFYLGDDSTLRYEIKDLQKLQEVQLPHDWSILGDFSEKHPTTSQQGALPAGMGWYAKTFDVPVSQKGQKIYIEFDGVYRNATVYVNGKKIGFWPYGYTSYRYDLSDDLKYGQQNYIAVRVDNSEQPSSRWYTGSGIYRNVRLVSTNPIAVDHWGTFVRSEKITKKSANVLLDVSLRNDAPVAEKAKVVSAIIDASGKMVAQAVNYLNLDNSLKTTTQKFKVSQPQLWSPEHPYLYTVKTQVFIGAKQVDAYDTPLGIRSFSFDAKKGFFFNGQPMKILGVCMHHDLGAIGAVVNESAIKRQLRILKEMGTNAIRISHNPPSTEFLKACDEMGFLVMDEAFDMWRKKKNKFDYHQEFDEWHERDLKAMVLRDRNHPSIFMWSVGNEIREQFDESGTKIIKQLVDIVKKYDPTRPVTTAMTEMEADKNFIAKANNMDIYGFNYKHKLYPTLPGAFPGKSFLATETASALETRGVYVQPQDTVQLWPATSKNKYMENLNGNWTVTAYDNVAAYWGTTHEESWLAVKNKPYMAGLFVWSGFDYLGEPHPFNYPARSSYYGIVDLAGFPKDVYYMYQSEWTNKPVLHLLPHWNWKEGQKVDVWTYYNQADEVELFVNGVSQGVKRKSQNEAHVSWPVVYKAGEIKAVSRKNGKVVLSKVIKTTGAANQLHLTAEENSIKADGKDLAFVTISVLDKQGLAVPDAMNNVYLSVEGGAEIVGVDNGYQANLQSFQAHHINLYNGKALVILKANKSGKATLKASAPGLQTATFNIDLTK</sequence>
<reference evidence="9 10" key="1">
    <citation type="submission" date="2016-07" db="EMBL/GenBank/DDBJ databases">
        <title>Genome of Pelobium manganitolerans.</title>
        <authorList>
            <person name="Wu S."/>
            <person name="Wang G."/>
        </authorList>
    </citation>
    <scope>NUCLEOTIDE SEQUENCE [LARGE SCALE GENOMIC DNA]</scope>
    <source>
        <strain evidence="9 10">YS-25</strain>
    </source>
</reference>
<dbReference type="PRINTS" id="PR00132">
    <property type="entry name" value="GLHYDRLASE2"/>
</dbReference>
<dbReference type="OrthoDB" id="9801077at2"/>
<dbReference type="Gene3D" id="2.60.120.260">
    <property type="entry name" value="Galactose-binding domain-like"/>
    <property type="match status" value="1"/>
</dbReference>
<evidence type="ECO:0000313" key="10">
    <source>
        <dbReference type="Proteomes" id="UP000283433"/>
    </source>
</evidence>
<evidence type="ECO:0000256" key="1">
    <source>
        <dbReference type="ARBA" id="ARBA00007401"/>
    </source>
</evidence>
<feature type="domain" description="Glycoside hydrolase family 2 catalytic" evidence="5">
    <location>
        <begin position="295"/>
        <end position="456"/>
    </location>
</feature>
<dbReference type="InterPro" id="IPR040605">
    <property type="entry name" value="Glyco_hydro2_dom5"/>
</dbReference>
<dbReference type="SUPFAM" id="SSF49303">
    <property type="entry name" value="beta-Galactosidase/glucuronidase domain"/>
    <property type="match status" value="1"/>
</dbReference>
<evidence type="ECO:0000259" key="8">
    <source>
        <dbReference type="Pfam" id="PF18565"/>
    </source>
</evidence>
<evidence type="ECO:0000256" key="2">
    <source>
        <dbReference type="ARBA" id="ARBA00022801"/>
    </source>
</evidence>
<dbReference type="SUPFAM" id="SSF49373">
    <property type="entry name" value="Invasin/intimin cell-adhesion fragments"/>
    <property type="match status" value="1"/>
</dbReference>
<evidence type="ECO:0000259" key="4">
    <source>
        <dbReference type="Pfam" id="PF00703"/>
    </source>
</evidence>
<dbReference type="InterPro" id="IPR006104">
    <property type="entry name" value="Glyco_hydro_2_N"/>
</dbReference>
<gene>
    <name evidence="9" type="ORF">BCY91_06920</name>
</gene>
<comment type="similarity">
    <text evidence="1">Belongs to the glycosyl hydrolase 2 family.</text>
</comment>
<dbReference type="Pfam" id="PF18565">
    <property type="entry name" value="Glyco_hydro2_C5"/>
    <property type="match status" value="1"/>
</dbReference>
<evidence type="ECO:0000259" key="7">
    <source>
        <dbReference type="Pfam" id="PF16355"/>
    </source>
</evidence>
<dbReference type="Pfam" id="PF00703">
    <property type="entry name" value="Glyco_hydro_2"/>
    <property type="match status" value="1"/>
</dbReference>
<dbReference type="PANTHER" id="PTHR42732:SF1">
    <property type="entry name" value="BETA-MANNOSIDASE"/>
    <property type="match status" value="1"/>
</dbReference>
<evidence type="ECO:0000256" key="3">
    <source>
        <dbReference type="ARBA" id="ARBA00023295"/>
    </source>
</evidence>
<dbReference type="InterPro" id="IPR051913">
    <property type="entry name" value="GH2_Domain-Containing"/>
</dbReference>
<organism evidence="9 10">
    <name type="scientific">Pelobium manganitolerans</name>
    <dbReference type="NCBI Taxonomy" id="1842495"/>
    <lineage>
        <taxon>Bacteria</taxon>
        <taxon>Pseudomonadati</taxon>
        <taxon>Bacteroidota</taxon>
        <taxon>Sphingobacteriia</taxon>
        <taxon>Sphingobacteriales</taxon>
        <taxon>Sphingobacteriaceae</taxon>
        <taxon>Pelobium</taxon>
    </lineage>
</organism>
<name>A0A419S590_9SPHI</name>
<keyword evidence="10" id="KW-1185">Reference proteome</keyword>
<dbReference type="InterPro" id="IPR017853">
    <property type="entry name" value="GH"/>
</dbReference>
<feature type="domain" description="Glycoside hydrolase family 2" evidence="8">
    <location>
        <begin position="694"/>
        <end position="794"/>
    </location>
</feature>
<dbReference type="Gene3D" id="2.60.40.10">
    <property type="entry name" value="Immunoglobulins"/>
    <property type="match status" value="3"/>
</dbReference>
<keyword evidence="2 9" id="KW-0378">Hydrolase</keyword>
<evidence type="ECO:0000313" key="9">
    <source>
        <dbReference type="EMBL" id="RKD15237.1"/>
    </source>
</evidence>
<dbReference type="RefSeq" id="WP_120182190.1">
    <property type="nucleotide sequence ID" value="NZ_MBTA01000025.1"/>
</dbReference>
<dbReference type="GO" id="GO:0004553">
    <property type="term" value="F:hydrolase activity, hydrolyzing O-glycosyl compounds"/>
    <property type="evidence" value="ECO:0007669"/>
    <property type="project" value="InterPro"/>
</dbReference>
<dbReference type="GO" id="GO:0005975">
    <property type="term" value="P:carbohydrate metabolic process"/>
    <property type="evidence" value="ECO:0007669"/>
    <property type="project" value="InterPro"/>
</dbReference>
<dbReference type="Pfam" id="PF16355">
    <property type="entry name" value="DUF4982"/>
    <property type="match status" value="1"/>
</dbReference>
<comment type="caution">
    <text evidence="9">The sequence shown here is derived from an EMBL/GenBank/DDBJ whole genome shotgun (WGS) entry which is preliminary data.</text>
</comment>
<dbReference type="Gene3D" id="3.20.20.80">
    <property type="entry name" value="Glycosidases"/>
    <property type="match status" value="1"/>
</dbReference>
<dbReference type="InterPro" id="IPR006102">
    <property type="entry name" value="Ig-like_GH2"/>
</dbReference>
<dbReference type="InterPro" id="IPR006103">
    <property type="entry name" value="Glyco_hydro_2_cat"/>
</dbReference>
<dbReference type="Pfam" id="PF02837">
    <property type="entry name" value="Glyco_hydro_2_N"/>
    <property type="match status" value="1"/>
</dbReference>
<dbReference type="PROSITE" id="PS00608">
    <property type="entry name" value="GLYCOSYL_HYDROL_F2_2"/>
    <property type="match status" value="1"/>
</dbReference>
<proteinExistence type="inferred from homology"/>
<dbReference type="InterPro" id="IPR032311">
    <property type="entry name" value="DUF4982"/>
</dbReference>
<feature type="domain" description="Glycoside hydrolase family 2 immunoglobulin-like beta-sandwich" evidence="4">
    <location>
        <begin position="185"/>
        <end position="288"/>
    </location>
</feature>